<accession>A0A5N3S9I4</accession>
<dbReference type="Gene3D" id="1.10.10.10">
    <property type="entry name" value="Winged helix-like DNA-binding domain superfamily/Winged helix DNA-binding domain"/>
    <property type="match status" value="1"/>
</dbReference>
<keyword evidence="3" id="KW-1133">Transmembrane helix</keyword>
<dbReference type="CDD" id="cd00383">
    <property type="entry name" value="trans_reg_C"/>
    <property type="match status" value="1"/>
</dbReference>
<evidence type="ECO:0000313" key="6">
    <source>
        <dbReference type="Proteomes" id="UP000326687"/>
    </source>
</evidence>
<keyword evidence="3" id="KW-0812">Transmembrane</keyword>
<comment type="caution">
    <text evidence="5">The sequence shown here is derived from an EMBL/GenBank/DDBJ whole genome shotgun (WGS) entry which is preliminary data.</text>
</comment>
<sequence>MDNNKITLNDLVLELDTCTLRSTTSSHQVNLSYSECLILNLLYKESPKTIKRDVLLEQCWPGKIVTSSSLNVAIKNLRNALITLDAPFKVVTVQKEGYCIPALDSLASIPTTDSSEAKAETGSYTYSEASEQSETLESSQKMVFGIPLASLVKGALGSLVAIGLLTTFSQMAFFMNHETIAGIEVVHDDIKIIKKDEALFEELSERGVTRVYLHDRGVGCNNIQAVALMNGQWVEITSEFLSLTCRQES</sequence>
<reference evidence="5 6" key="1">
    <citation type="submission" date="2019-09" db="EMBL/GenBank/DDBJ databases">
        <title>Vibrio Fortis S7-72.</title>
        <authorList>
            <person name="Das S.K."/>
        </authorList>
    </citation>
    <scope>NUCLEOTIDE SEQUENCE [LARGE SCALE GENOMIC DNA]</scope>
    <source>
        <strain evidence="5 6">S7-72</strain>
    </source>
</reference>
<evidence type="ECO:0000313" key="5">
    <source>
        <dbReference type="EMBL" id="KAB0303494.1"/>
    </source>
</evidence>
<evidence type="ECO:0000256" key="2">
    <source>
        <dbReference type="PROSITE-ProRule" id="PRU01091"/>
    </source>
</evidence>
<name>A0A5N3S9I4_9VIBR</name>
<gene>
    <name evidence="5" type="ORF">F2Z80_05765</name>
</gene>
<dbReference type="GO" id="GO:0000160">
    <property type="term" value="P:phosphorelay signal transduction system"/>
    <property type="evidence" value="ECO:0007669"/>
    <property type="project" value="InterPro"/>
</dbReference>
<dbReference type="SUPFAM" id="SSF46894">
    <property type="entry name" value="C-terminal effector domain of the bipartite response regulators"/>
    <property type="match status" value="1"/>
</dbReference>
<evidence type="ECO:0000259" key="4">
    <source>
        <dbReference type="PROSITE" id="PS51755"/>
    </source>
</evidence>
<dbReference type="SMART" id="SM00862">
    <property type="entry name" value="Trans_reg_C"/>
    <property type="match status" value="1"/>
</dbReference>
<dbReference type="Pfam" id="PF00486">
    <property type="entry name" value="Trans_reg_C"/>
    <property type="match status" value="1"/>
</dbReference>
<proteinExistence type="predicted"/>
<organism evidence="5 6">
    <name type="scientific">Vibrio fortis</name>
    <dbReference type="NCBI Taxonomy" id="212667"/>
    <lineage>
        <taxon>Bacteria</taxon>
        <taxon>Pseudomonadati</taxon>
        <taxon>Pseudomonadota</taxon>
        <taxon>Gammaproteobacteria</taxon>
        <taxon>Vibrionales</taxon>
        <taxon>Vibrionaceae</taxon>
        <taxon>Vibrio</taxon>
    </lineage>
</organism>
<dbReference type="GO" id="GO:0003677">
    <property type="term" value="F:DNA binding"/>
    <property type="evidence" value="ECO:0007669"/>
    <property type="project" value="UniProtKB-UniRule"/>
</dbReference>
<dbReference type="InterPro" id="IPR036388">
    <property type="entry name" value="WH-like_DNA-bd_sf"/>
</dbReference>
<feature type="DNA-binding region" description="OmpR/PhoB-type" evidence="2">
    <location>
        <begin position="3"/>
        <end position="102"/>
    </location>
</feature>
<dbReference type="AlphaFoldDB" id="A0A5N3S9I4"/>
<evidence type="ECO:0000256" key="1">
    <source>
        <dbReference type="ARBA" id="ARBA00023125"/>
    </source>
</evidence>
<dbReference type="EMBL" id="VXDD01000001">
    <property type="protein sequence ID" value="KAB0303494.1"/>
    <property type="molecule type" value="Genomic_DNA"/>
</dbReference>
<feature type="domain" description="OmpR/PhoB-type" evidence="4">
    <location>
        <begin position="3"/>
        <end position="102"/>
    </location>
</feature>
<dbReference type="InterPro" id="IPR001867">
    <property type="entry name" value="OmpR/PhoB-type_DNA-bd"/>
</dbReference>
<keyword evidence="1 2" id="KW-0238">DNA-binding</keyword>
<feature type="transmembrane region" description="Helical" evidence="3">
    <location>
        <begin position="142"/>
        <end position="165"/>
    </location>
</feature>
<dbReference type="RefSeq" id="WP_150894344.1">
    <property type="nucleotide sequence ID" value="NZ_VXDD01000001.1"/>
</dbReference>
<dbReference type="Proteomes" id="UP000326687">
    <property type="component" value="Unassembled WGS sequence"/>
</dbReference>
<evidence type="ECO:0000256" key="3">
    <source>
        <dbReference type="SAM" id="Phobius"/>
    </source>
</evidence>
<protein>
    <recommendedName>
        <fullName evidence="4">OmpR/PhoB-type domain-containing protein</fullName>
    </recommendedName>
</protein>
<keyword evidence="3" id="KW-0472">Membrane</keyword>
<dbReference type="InterPro" id="IPR016032">
    <property type="entry name" value="Sig_transdc_resp-reg_C-effctor"/>
</dbReference>
<dbReference type="GO" id="GO:0006355">
    <property type="term" value="P:regulation of DNA-templated transcription"/>
    <property type="evidence" value="ECO:0007669"/>
    <property type="project" value="InterPro"/>
</dbReference>
<dbReference type="PROSITE" id="PS51755">
    <property type="entry name" value="OMPR_PHOB"/>
    <property type="match status" value="1"/>
</dbReference>